<gene>
    <name evidence="1" type="ORF">VAT7223_01725</name>
</gene>
<accession>A0A1C3IPY3</accession>
<evidence type="ECO:0000313" key="2">
    <source>
        <dbReference type="Proteomes" id="UP000092876"/>
    </source>
</evidence>
<dbReference type="AlphaFoldDB" id="A0A1C3IPY3"/>
<proteinExistence type="predicted"/>
<sequence length="201" mass="22413">MNTLEAPVESAPLLKRVANILQELELNHALELSTSDALTLSDQGLLEHILNAHTQNLHHDPKVLKKLKRQRAGQKKFIEYIERHGGAVKQTEFAKLAGLSRQSLNGKIKNELIITLNGGATPQVPVFQIDENTTKILFGLEKVNAELASKELGSSSVCTFWLNTRSRFEGLSARDYLQANPNKDALEKVLFIARREGEMGY</sequence>
<dbReference type="GeneID" id="94235942"/>
<evidence type="ECO:0000313" key="1">
    <source>
        <dbReference type="EMBL" id="SBS63554.1"/>
    </source>
</evidence>
<organism evidence="1 2">
    <name type="scientific">Vibrio atlanticus</name>
    <dbReference type="NCBI Taxonomy" id="693153"/>
    <lineage>
        <taxon>Bacteria</taxon>
        <taxon>Pseudomonadati</taxon>
        <taxon>Pseudomonadota</taxon>
        <taxon>Gammaproteobacteria</taxon>
        <taxon>Vibrionales</taxon>
        <taxon>Vibrionaceae</taxon>
        <taxon>Vibrio</taxon>
    </lineage>
</organism>
<dbReference type="Proteomes" id="UP000092876">
    <property type="component" value="Unassembled WGS sequence"/>
</dbReference>
<reference evidence="2" key="1">
    <citation type="submission" date="2016-06" db="EMBL/GenBank/DDBJ databases">
        <authorList>
            <person name="Rodrigo-Torres Lidia"/>
            <person name="Arahal R.David."/>
        </authorList>
    </citation>
    <scope>NUCLEOTIDE SEQUENCE [LARGE SCALE GENOMIC DNA]</scope>
    <source>
        <strain evidence="2">CECT 7223</strain>
    </source>
</reference>
<dbReference type="EMBL" id="FLQP01000021">
    <property type="protein sequence ID" value="SBS63554.1"/>
    <property type="molecule type" value="Genomic_DNA"/>
</dbReference>
<protein>
    <submittedName>
        <fullName evidence="1">Uncharacterized protein</fullName>
    </submittedName>
</protein>
<name>A0A1C3IPY3_9VIBR</name>
<dbReference type="RefSeq" id="WP_065678920.1">
    <property type="nucleotide sequence ID" value="NZ_AP025462.1"/>
</dbReference>